<sequence length="230" mass="25631">MTTLSKIGVVGASSGAGLAALGAYKFGSSEELKTISSLLSSKNKDKRKLVKSTDGAEDSWKKVWKAYRENFNSTGKDPFSLSLTKGTSPVNLDNATQAFMGACETQETKKVKDSKSEDYQLFLKYCTRDTLMSDLVKESGRKALVKSNTESSDAKWVKVWGEYKKHNTVKTAQSDHWKLDDWANKSSVNTVPVSFMNKCDSELNRTYYDANGDDFKKVMSWCAEELSMQV</sequence>
<evidence type="ECO:0000313" key="1">
    <source>
        <dbReference type="EMBL" id="CBY93116.1"/>
    </source>
</evidence>
<name>E8ZIZ5_MYCHL</name>
<dbReference type="HOGENOM" id="CLU_098620_0_0_14"/>
<reference evidence="1 2" key="1">
    <citation type="journal article" date="2011" name="J. Bacteriol.">
        <title>Complete genome sequence of Mycoplasma haemofelis, a hemotropic mycoplasma.</title>
        <authorList>
            <person name="Barker E.N."/>
            <person name="Helps C.R."/>
            <person name="Peters I.R."/>
            <person name="Darby A.C."/>
            <person name="Radford A.D."/>
            <person name="Tasker S."/>
        </authorList>
    </citation>
    <scope>NUCLEOTIDE SEQUENCE [LARGE SCALE GENOMIC DNA]</scope>
    <source>
        <strain evidence="1 2">Langford 1</strain>
    </source>
</reference>
<evidence type="ECO:0000313" key="2">
    <source>
        <dbReference type="Proteomes" id="UP000008637"/>
    </source>
</evidence>
<accession>E8ZIZ5</accession>
<dbReference type="OrthoDB" id="9823933at2"/>
<dbReference type="Proteomes" id="UP000008637">
    <property type="component" value="Chromosome"/>
</dbReference>
<proteinExistence type="predicted"/>
<dbReference type="EMBL" id="FR773153">
    <property type="protein sequence ID" value="CBY93116.1"/>
    <property type="molecule type" value="Genomic_DNA"/>
</dbReference>
<organism evidence="1 2">
    <name type="scientific">Mycoplasma haemofelis (strain Langford 1)</name>
    <name type="common">Haemobartonella felis</name>
    <dbReference type="NCBI Taxonomy" id="941640"/>
    <lineage>
        <taxon>Bacteria</taxon>
        <taxon>Bacillati</taxon>
        <taxon>Mycoplasmatota</taxon>
        <taxon>Mollicutes</taxon>
        <taxon>Mycoplasmataceae</taxon>
        <taxon>Mycoplasma</taxon>
    </lineage>
</organism>
<keyword evidence="2" id="KW-1185">Reference proteome</keyword>
<gene>
    <name evidence="1" type="ORF">HF1_11080</name>
</gene>
<dbReference type="KEGG" id="mha:HF1_11080"/>
<dbReference type="AlphaFoldDB" id="E8ZIZ5"/>
<protein>
    <submittedName>
        <fullName evidence="1">Uncharacterized protein</fullName>
    </submittedName>
</protein>